<reference evidence="6" key="1">
    <citation type="journal article" date="2018" name="Nat. Microbiol.">
        <title>Leveraging single-cell genomics to expand the fungal tree of life.</title>
        <authorList>
            <person name="Ahrendt S.R."/>
            <person name="Quandt C.A."/>
            <person name="Ciobanu D."/>
            <person name="Clum A."/>
            <person name="Salamov A."/>
            <person name="Andreopoulos B."/>
            <person name="Cheng J.F."/>
            <person name="Woyke T."/>
            <person name="Pelin A."/>
            <person name="Henrissat B."/>
            <person name="Reynolds N.K."/>
            <person name="Benny G.L."/>
            <person name="Smith M.E."/>
            <person name="James T.Y."/>
            <person name="Grigoriev I.V."/>
        </authorList>
    </citation>
    <scope>NUCLEOTIDE SEQUENCE [LARGE SCALE GENOMIC DNA]</scope>
    <source>
        <strain evidence="6">Benny S71-1</strain>
    </source>
</reference>
<dbReference type="InterPro" id="IPR036008">
    <property type="entry name" value="Aconitase_4Fe-4S_dom"/>
</dbReference>
<dbReference type="GO" id="GO:0003994">
    <property type="term" value="F:aconitate hydratase activity"/>
    <property type="evidence" value="ECO:0007669"/>
    <property type="project" value="TreeGrafter"/>
</dbReference>
<protein>
    <recommendedName>
        <fullName evidence="4">Aconitase/3-isopropylmalate dehydratase large subunit alpha/beta/alpha domain-containing protein</fullName>
    </recommendedName>
</protein>
<organism evidence="5 6">
    <name type="scientific">Syncephalis pseudoplumigaleata</name>
    <dbReference type="NCBI Taxonomy" id="1712513"/>
    <lineage>
        <taxon>Eukaryota</taxon>
        <taxon>Fungi</taxon>
        <taxon>Fungi incertae sedis</taxon>
        <taxon>Zoopagomycota</taxon>
        <taxon>Zoopagomycotina</taxon>
        <taxon>Zoopagomycetes</taxon>
        <taxon>Zoopagales</taxon>
        <taxon>Piptocephalidaceae</taxon>
        <taxon>Syncephalis</taxon>
    </lineage>
</organism>
<dbReference type="InterPro" id="IPR050926">
    <property type="entry name" value="Aconitase/IPM_isomerase"/>
</dbReference>
<gene>
    <name evidence="5" type="ORF">SYNPS1DRAFT_28821</name>
</gene>
<dbReference type="Proteomes" id="UP000278143">
    <property type="component" value="Unassembled WGS sequence"/>
</dbReference>
<dbReference type="InterPro" id="IPR018136">
    <property type="entry name" value="Aconitase_4Fe-4S_BS"/>
</dbReference>
<dbReference type="PANTHER" id="PTHR43160:SF2">
    <property type="entry name" value="HOMOCITRATE DEHYDRATASE, MITOCHONDRIAL"/>
    <property type="match status" value="1"/>
</dbReference>
<evidence type="ECO:0000256" key="2">
    <source>
        <dbReference type="ARBA" id="ARBA00023004"/>
    </source>
</evidence>
<evidence type="ECO:0000313" key="6">
    <source>
        <dbReference type="Proteomes" id="UP000278143"/>
    </source>
</evidence>
<dbReference type="GO" id="GO:0051539">
    <property type="term" value="F:4 iron, 4 sulfur cluster binding"/>
    <property type="evidence" value="ECO:0007669"/>
    <property type="project" value="TreeGrafter"/>
</dbReference>
<evidence type="ECO:0000256" key="1">
    <source>
        <dbReference type="ARBA" id="ARBA00022723"/>
    </source>
</evidence>
<dbReference type="SUPFAM" id="SSF53732">
    <property type="entry name" value="Aconitase iron-sulfur domain"/>
    <property type="match status" value="1"/>
</dbReference>
<feature type="domain" description="Aconitase/3-isopropylmalate dehydratase large subunit alpha/beta/alpha" evidence="4">
    <location>
        <begin position="1"/>
        <end position="190"/>
    </location>
</feature>
<dbReference type="Pfam" id="PF00330">
    <property type="entry name" value="Aconitase"/>
    <property type="match status" value="1"/>
</dbReference>
<dbReference type="AlphaFoldDB" id="A0A4P9YZD5"/>
<evidence type="ECO:0000313" key="5">
    <source>
        <dbReference type="EMBL" id="RKP25454.1"/>
    </source>
</evidence>
<dbReference type="OrthoDB" id="2331932at2759"/>
<proteinExistence type="predicted"/>
<evidence type="ECO:0000259" key="4">
    <source>
        <dbReference type="Pfam" id="PF00330"/>
    </source>
</evidence>
<dbReference type="InterPro" id="IPR015931">
    <property type="entry name" value="Acnase/IPM_dHydase_lsu_aba_1/3"/>
</dbReference>
<dbReference type="PRINTS" id="PR00415">
    <property type="entry name" value="ACONITASE"/>
</dbReference>
<dbReference type="InterPro" id="IPR001030">
    <property type="entry name" value="Acoase/IPM_deHydtase_lsu_aba"/>
</dbReference>
<dbReference type="GO" id="GO:0046872">
    <property type="term" value="F:metal ion binding"/>
    <property type="evidence" value="ECO:0007669"/>
    <property type="project" value="UniProtKB-KW"/>
</dbReference>
<dbReference type="Gene3D" id="3.30.499.10">
    <property type="entry name" value="Aconitase, domain 3"/>
    <property type="match status" value="2"/>
</dbReference>
<dbReference type="GO" id="GO:0005829">
    <property type="term" value="C:cytosol"/>
    <property type="evidence" value="ECO:0007669"/>
    <property type="project" value="TreeGrafter"/>
</dbReference>
<accession>A0A4P9YZD5</accession>
<dbReference type="PANTHER" id="PTHR43160">
    <property type="entry name" value="ACONITATE HYDRATASE B"/>
    <property type="match status" value="1"/>
</dbReference>
<sequence>MAAIPWELKAPRILGVRLDGKLGGWTSPKDVILHLAGQLTVRGGTGHIIEYFGPGVDSLSCTGMATICNMGAEVGATTSTFPYGDSMRRYLQATQRADIAKAADQVAADYLAADAACHEDPSRHYDRVIEIDLSKLEPHLNGPFTPDLATPISKFKQLIEKHGWRDEVRTGLIGSCTNSSYEDIAIHAAMPIGVD</sequence>
<keyword evidence="3" id="KW-0411">Iron-sulfur</keyword>
<keyword evidence="2" id="KW-0408">Iron</keyword>
<dbReference type="PROSITE" id="PS00450">
    <property type="entry name" value="ACONITASE_1"/>
    <property type="match status" value="1"/>
</dbReference>
<keyword evidence="6" id="KW-1185">Reference proteome</keyword>
<dbReference type="GO" id="GO:0005739">
    <property type="term" value="C:mitochondrion"/>
    <property type="evidence" value="ECO:0007669"/>
    <property type="project" value="TreeGrafter"/>
</dbReference>
<dbReference type="EMBL" id="KZ989743">
    <property type="protein sequence ID" value="RKP25454.1"/>
    <property type="molecule type" value="Genomic_DNA"/>
</dbReference>
<keyword evidence="1" id="KW-0479">Metal-binding</keyword>
<evidence type="ECO:0000256" key="3">
    <source>
        <dbReference type="ARBA" id="ARBA00023014"/>
    </source>
</evidence>
<name>A0A4P9YZD5_9FUNG</name>